<gene>
    <name evidence="2" type="ORF">FHR90_001860</name>
    <name evidence="3" type="ORF">HUK83_09015</name>
</gene>
<comment type="caution">
    <text evidence="3">The sequence shown here is derived from an EMBL/GenBank/DDBJ whole genome shotgun (WGS) entry which is preliminary data.</text>
</comment>
<reference evidence="2 4" key="2">
    <citation type="submission" date="2020-08" db="EMBL/GenBank/DDBJ databases">
        <title>Genomic Encyclopedia of Type Strains, Phase III (KMG-III): the genomes of soil and plant-associated and newly described type strains.</title>
        <authorList>
            <person name="Whitman W."/>
        </authorList>
    </citation>
    <scope>NUCLEOTIDE SEQUENCE [LARGE SCALE GENOMIC DNA]</scope>
    <source>
        <strain evidence="2 4">CECT 8088</strain>
    </source>
</reference>
<dbReference type="Proteomes" id="UP000565205">
    <property type="component" value="Unassembled WGS sequence"/>
</dbReference>
<evidence type="ECO:0000313" key="4">
    <source>
        <dbReference type="Proteomes" id="UP000557688"/>
    </source>
</evidence>
<proteinExistence type="predicted"/>
<evidence type="ECO:0000256" key="1">
    <source>
        <dbReference type="SAM" id="MobiDB-lite"/>
    </source>
</evidence>
<protein>
    <submittedName>
        <fullName evidence="3">Uncharacterized protein</fullName>
    </submittedName>
</protein>
<dbReference type="EMBL" id="JACHXV010000005">
    <property type="protein sequence ID" value="MBB3174028.1"/>
    <property type="molecule type" value="Genomic_DNA"/>
</dbReference>
<organism evidence="3 5">
    <name type="scientific">Endobacter medicaginis</name>
    <dbReference type="NCBI Taxonomy" id="1181271"/>
    <lineage>
        <taxon>Bacteria</taxon>
        <taxon>Pseudomonadati</taxon>
        <taxon>Pseudomonadota</taxon>
        <taxon>Alphaproteobacteria</taxon>
        <taxon>Acetobacterales</taxon>
        <taxon>Acetobacteraceae</taxon>
        <taxon>Endobacter</taxon>
    </lineage>
</organism>
<evidence type="ECO:0000313" key="5">
    <source>
        <dbReference type="Proteomes" id="UP000565205"/>
    </source>
</evidence>
<feature type="region of interest" description="Disordered" evidence="1">
    <location>
        <begin position="34"/>
        <end position="87"/>
    </location>
</feature>
<dbReference type="EMBL" id="JABXXQ010000158">
    <property type="protein sequence ID" value="NVN30473.1"/>
    <property type="molecule type" value="Genomic_DNA"/>
</dbReference>
<sequence length="102" mass="11708">MVKVADPGSSDPIELSTWQHEATVHRILERARARQQREGATADRQSTYMLHDMKQGTRLTRTLHRAPFDQGRGDPEPALHPPEGPRHWLVGQAKTRTFFVMR</sequence>
<dbReference type="AlphaFoldDB" id="A0A850NLJ4"/>
<dbReference type="RefSeq" id="WP_176624029.1">
    <property type="nucleotide sequence ID" value="NZ_JABXXQ010000158.1"/>
</dbReference>
<evidence type="ECO:0000313" key="3">
    <source>
        <dbReference type="EMBL" id="NVN30473.1"/>
    </source>
</evidence>
<accession>A0A850NLJ4</accession>
<keyword evidence="4" id="KW-1185">Reference proteome</keyword>
<dbReference type="Proteomes" id="UP000557688">
    <property type="component" value="Unassembled WGS sequence"/>
</dbReference>
<name>A0A850NLJ4_9PROT</name>
<evidence type="ECO:0000313" key="2">
    <source>
        <dbReference type="EMBL" id="MBB3174028.1"/>
    </source>
</evidence>
<reference evidence="3 5" key="1">
    <citation type="submission" date="2020-06" db="EMBL/GenBank/DDBJ databases">
        <title>Description of novel acetic acid bacteria.</title>
        <authorList>
            <person name="Sombolestani A."/>
        </authorList>
    </citation>
    <scope>NUCLEOTIDE SEQUENCE [LARGE SCALE GENOMIC DNA]</scope>
    <source>
        <strain evidence="3 5">LMG 26838</strain>
    </source>
</reference>